<keyword evidence="15" id="KW-1185">Reference proteome</keyword>
<feature type="transmembrane region" description="Helical" evidence="13">
    <location>
        <begin position="98"/>
        <end position="117"/>
    </location>
</feature>
<comment type="catalytic activity">
    <reaction evidence="12">
        <text>K(+)(in) = K(+)(out)</text>
        <dbReference type="Rhea" id="RHEA:29463"/>
        <dbReference type="ChEBI" id="CHEBI:29103"/>
    </reaction>
</comment>
<comment type="caution">
    <text evidence="14">The sequence shown here is derived from an EMBL/GenBank/DDBJ whole genome shotgun (WGS) entry which is preliminary data.</text>
</comment>
<dbReference type="RefSeq" id="WP_249867959.1">
    <property type="nucleotide sequence ID" value="NZ_JAMGBC010000001.1"/>
</dbReference>
<evidence type="ECO:0000256" key="10">
    <source>
        <dbReference type="ARBA" id="ARBA00023136"/>
    </source>
</evidence>
<evidence type="ECO:0000256" key="4">
    <source>
        <dbReference type="ARBA" id="ARBA00022538"/>
    </source>
</evidence>
<evidence type="ECO:0000256" key="13">
    <source>
        <dbReference type="SAM" id="Phobius"/>
    </source>
</evidence>
<proteinExistence type="inferred from homology"/>
<keyword evidence="8 13" id="KW-1133">Transmembrane helix</keyword>
<evidence type="ECO:0000256" key="11">
    <source>
        <dbReference type="ARBA" id="ARBA00023303"/>
    </source>
</evidence>
<keyword evidence="10 13" id="KW-0472">Membrane</keyword>
<keyword evidence="4" id="KW-0633">Potassium transport</keyword>
<dbReference type="Pfam" id="PF06736">
    <property type="entry name" value="TMEM175"/>
    <property type="match status" value="1"/>
</dbReference>
<evidence type="ECO:0000256" key="8">
    <source>
        <dbReference type="ARBA" id="ARBA00022989"/>
    </source>
</evidence>
<feature type="transmembrane region" description="Helical" evidence="13">
    <location>
        <begin position="72"/>
        <end position="91"/>
    </location>
</feature>
<evidence type="ECO:0000256" key="3">
    <source>
        <dbReference type="ARBA" id="ARBA00022448"/>
    </source>
</evidence>
<evidence type="ECO:0000313" key="15">
    <source>
        <dbReference type="Proteomes" id="UP001165343"/>
    </source>
</evidence>
<evidence type="ECO:0000256" key="9">
    <source>
        <dbReference type="ARBA" id="ARBA00023065"/>
    </source>
</evidence>
<gene>
    <name evidence="14" type="ORF">LZ519_06870</name>
</gene>
<evidence type="ECO:0000256" key="1">
    <source>
        <dbReference type="ARBA" id="ARBA00004141"/>
    </source>
</evidence>
<reference evidence="14" key="1">
    <citation type="submission" date="2022-05" db="EMBL/GenBank/DDBJ databases">
        <authorList>
            <person name="Jo J.-H."/>
            <person name="Im W.-T."/>
        </authorList>
    </citation>
    <scope>NUCLEOTIDE SEQUENCE</scope>
    <source>
        <strain evidence="14">RG327</strain>
    </source>
</reference>
<comment type="subcellular location">
    <subcellularLocation>
        <location evidence="1">Membrane</location>
        <topology evidence="1">Multi-pass membrane protein</topology>
    </subcellularLocation>
</comment>
<evidence type="ECO:0000256" key="12">
    <source>
        <dbReference type="ARBA" id="ARBA00034430"/>
    </source>
</evidence>
<feature type="transmembrane region" description="Helical" evidence="13">
    <location>
        <begin position="145"/>
        <end position="176"/>
    </location>
</feature>
<evidence type="ECO:0000256" key="2">
    <source>
        <dbReference type="ARBA" id="ARBA00006920"/>
    </source>
</evidence>
<dbReference type="InterPro" id="IPR010617">
    <property type="entry name" value="TMEM175-like"/>
</dbReference>
<keyword evidence="3" id="KW-0813">Transport</keyword>
<feature type="transmembrane region" description="Helical" evidence="13">
    <location>
        <begin position="6"/>
        <end position="23"/>
    </location>
</feature>
<dbReference type="EMBL" id="JAMGBC010000001">
    <property type="protein sequence ID" value="MCL6679037.1"/>
    <property type="molecule type" value="Genomic_DNA"/>
</dbReference>
<evidence type="ECO:0000256" key="7">
    <source>
        <dbReference type="ARBA" id="ARBA00022958"/>
    </source>
</evidence>
<name>A0ABT0RFJ4_9SPHN</name>
<evidence type="ECO:0000313" key="14">
    <source>
        <dbReference type="EMBL" id="MCL6679037.1"/>
    </source>
</evidence>
<evidence type="ECO:0000256" key="6">
    <source>
        <dbReference type="ARBA" id="ARBA00022826"/>
    </source>
</evidence>
<dbReference type="Proteomes" id="UP001165343">
    <property type="component" value="Unassembled WGS sequence"/>
</dbReference>
<keyword evidence="7" id="KW-0630">Potassium</keyword>
<organism evidence="14 15">
    <name type="scientific">Sphingomonas anseongensis</name>
    <dbReference type="NCBI Taxonomy" id="2908207"/>
    <lineage>
        <taxon>Bacteria</taxon>
        <taxon>Pseudomonadati</taxon>
        <taxon>Pseudomonadota</taxon>
        <taxon>Alphaproteobacteria</taxon>
        <taxon>Sphingomonadales</taxon>
        <taxon>Sphingomonadaceae</taxon>
        <taxon>Sphingomonas</taxon>
    </lineage>
</organism>
<accession>A0ABT0RFJ4</accession>
<keyword evidence="5 13" id="KW-0812">Transmembrane</keyword>
<keyword evidence="11" id="KW-0407">Ion channel</keyword>
<feature type="transmembrane region" description="Helical" evidence="13">
    <location>
        <begin position="35"/>
        <end position="52"/>
    </location>
</feature>
<protein>
    <submittedName>
        <fullName evidence="14">TMEM175 family protein</fullName>
    </submittedName>
</protein>
<sequence length="185" mass="20412">MAAFTDAVFAIVITLMVLELRVPEGTGLAALKPELPLFGTYVLSFVYLGLYWNNHHHMLQSAKRVDGAVLWSNLGLLFWLSLFPFVIRWVGEGGVTTLPVAAFGVVLFMAALFYLILEKALMAVEGEQSSIAAALGSERKEWLSLALYAAGLASAFLLSPYVSVALYVAVAIMWLLPDRRFERRL</sequence>
<keyword evidence="6" id="KW-0631">Potassium channel</keyword>
<keyword evidence="9" id="KW-0406">Ion transport</keyword>
<comment type="similarity">
    <text evidence="2">Belongs to the TMEM175 family.</text>
</comment>
<evidence type="ECO:0000256" key="5">
    <source>
        <dbReference type="ARBA" id="ARBA00022692"/>
    </source>
</evidence>